<dbReference type="eggNOG" id="ENOG502SEPI">
    <property type="taxonomic scope" value="Eukaryota"/>
</dbReference>
<dbReference type="Pfam" id="PF07876">
    <property type="entry name" value="Dabb"/>
    <property type="match status" value="1"/>
</dbReference>
<dbReference type="InterPro" id="IPR011008">
    <property type="entry name" value="Dimeric_a/b-barrel"/>
</dbReference>
<name>W2RY09_CYPE1</name>
<evidence type="ECO:0000313" key="2">
    <source>
        <dbReference type="EMBL" id="ETN41332.1"/>
    </source>
</evidence>
<accession>W2RY09</accession>
<dbReference type="GeneID" id="19970606"/>
<dbReference type="InterPro" id="IPR013097">
    <property type="entry name" value="Dabb"/>
</dbReference>
<sequence>MAIYHIVLFKLKPNTPPARLQEWIAAAQGMVGQIPGLQRIDLNPPDPSSASRAQGFDMGLVAVLDKPETIGVYAAHPAHLA</sequence>
<protein>
    <recommendedName>
        <fullName evidence="1">Stress-response A/B barrel domain-containing protein</fullName>
    </recommendedName>
</protein>
<gene>
    <name evidence="2" type="ORF">HMPREF1541_03267</name>
</gene>
<dbReference type="AlphaFoldDB" id="W2RY09"/>
<evidence type="ECO:0000313" key="3">
    <source>
        <dbReference type="Proteomes" id="UP000030752"/>
    </source>
</evidence>
<reference evidence="2 3" key="1">
    <citation type="submission" date="2013-03" db="EMBL/GenBank/DDBJ databases">
        <title>The Genome Sequence of Phialophora europaea CBS 101466.</title>
        <authorList>
            <consortium name="The Broad Institute Genomics Platform"/>
            <person name="Cuomo C."/>
            <person name="de Hoog S."/>
            <person name="Gorbushina A."/>
            <person name="Walker B."/>
            <person name="Young S.K."/>
            <person name="Zeng Q."/>
            <person name="Gargeya S."/>
            <person name="Fitzgerald M."/>
            <person name="Haas B."/>
            <person name="Abouelleil A."/>
            <person name="Allen A.W."/>
            <person name="Alvarado L."/>
            <person name="Arachchi H.M."/>
            <person name="Berlin A.M."/>
            <person name="Chapman S.B."/>
            <person name="Gainer-Dewar J."/>
            <person name="Goldberg J."/>
            <person name="Griggs A."/>
            <person name="Gujja S."/>
            <person name="Hansen M."/>
            <person name="Howarth C."/>
            <person name="Imamovic A."/>
            <person name="Ireland A."/>
            <person name="Larimer J."/>
            <person name="McCowan C."/>
            <person name="Murphy C."/>
            <person name="Pearson M."/>
            <person name="Poon T.W."/>
            <person name="Priest M."/>
            <person name="Roberts A."/>
            <person name="Saif S."/>
            <person name="Shea T."/>
            <person name="Sisk P."/>
            <person name="Sykes S."/>
            <person name="Wortman J."/>
            <person name="Nusbaum C."/>
            <person name="Birren B."/>
        </authorList>
    </citation>
    <scope>NUCLEOTIDE SEQUENCE [LARGE SCALE GENOMIC DNA]</scope>
    <source>
        <strain evidence="2 3">CBS 101466</strain>
    </source>
</reference>
<dbReference type="SMART" id="SM00886">
    <property type="entry name" value="Dabb"/>
    <property type="match status" value="1"/>
</dbReference>
<dbReference type="VEuPathDB" id="FungiDB:HMPREF1541_03267"/>
<dbReference type="HOGENOM" id="CLU_080664_6_1_1"/>
<organism evidence="2 3">
    <name type="scientific">Cyphellophora europaea (strain CBS 101466)</name>
    <name type="common">Phialophora europaea</name>
    <dbReference type="NCBI Taxonomy" id="1220924"/>
    <lineage>
        <taxon>Eukaryota</taxon>
        <taxon>Fungi</taxon>
        <taxon>Dikarya</taxon>
        <taxon>Ascomycota</taxon>
        <taxon>Pezizomycotina</taxon>
        <taxon>Eurotiomycetes</taxon>
        <taxon>Chaetothyriomycetidae</taxon>
        <taxon>Chaetothyriales</taxon>
        <taxon>Cyphellophoraceae</taxon>
        <taxon>Cyphellophora</taxon>
    </lineage>
</organism>
<dbReference type="InParanoid" id="W2RY09"/>
<dbReference type="OrthoDB" id="42919at2759"/>
<dbReference type="RefSeq" id="XP_008715841.1">
    <property type="nucleotide sequence ID" value="XM_008717619.1"/>
</dbReference>
<dbReference type="SUPFAM" id="SSF54909">
    <property type="entry name" value="Dimeric alpha+beta barrel"/>
    <property type="match status" value="1"/>
</dbReference>
<proteinExistence type="predicted"/>
<keyword evidence="3" id="KW-1185">Reference proteome</keyword>
<dbReference type="EMBL" id="KB822719">
    <property type="protein sequence ID" value="ETN41332.1"/>
    <property type="molecule type" value="Genomic_DNA"/>
</dbReference>
<evidence type="ECO:0000259" key="1">
    <source>
        <dbReference type="PROSITE" id="PS51502"/>
    </source>
</evidence>
<dbReference type="Gene3D" id="3.30.70.100">
    <property type="match status" value="1"/>
</dbReference>
<dbReference type="Proteomes" id="UP000030752">
    <property type="component" value="Unassembled WGS sequence"/>
</dbReference>
<dbReference type="PROSITE" id="PS51502">
    <property type="entry name" value="S_R_A_B_BARREL"/>
    <property type="match status" value="1"/>
</dbReference>
<feature type="domain" description="Stress-response A/B barrel" evidence="1">
    <location>
        <begin position="3"/>
        <end position="81"/>
    </location>
</feature>